<dbReference type="Pfam" id="PF00759">
    <property type="entry name" value="Glyco_hydro_9"/>
    <property type="match status" value="1"/>
</dbReference>
<evidence type="ECO:0000256" key="2">
    <source>
        <dbReference type="ARBA" id="ARBA00023326"/>
    </source>
</evidence>
<feature type="non-terminal residue" evidence="4">
    <location>
        <position position="138"/>
    </location>
</feature>
<dbReference type="InterPro" id="IPR008928">
    <property type="entry name" value="6-hairpin_glycosidase_sf"/>
</dbReference>
<reference evidence="4 5" key="1">
    <citation type="submission" date="2019-11" db="EMBL/GenBank/DDBJ databases">
        <title>Genome-resolved metagenomics to study the prevalence of co-infection and intraspecific heterogeneity among plant pathogen metapopulations.</title>
        <authorList>
            <person name="Newberry E."/>
            <person name="Bhandari R."/>
            <person name="Kemble J."/>
            <person name="Sikora E."/>
            <person name="Potnis N."/>
        </authorList>
    </citation>
    <scope>NUCLEOTIDE SEQUENCE [LARGE SCALE GENOMIC DNA]</scope>
    <source>
        <strain evidence="4">Xp_Tom_Tuscaloosa_18b</strain>
    </source>
</reference>
<dbReference type="EMBL" id="JAAGYU010001271">
    <property type="protein sequence ID" value="NEL80129.1"/>
    <property type="molecule type" value="Genomic_DNA"/>
</dbReference>
<dbReference type="GO" id="GO:0004553">
    <property type="term" value="F:hydrolase activity, hydrolyzing O-glycosyl compounds"/>
    <property type="evidence" value="ECO:0007669"/>
    <property type="project" value="InterPro"/>
</dbReference>
<dbReference type="SUPFAM" id="SSF48208">
    <property type="entry name" value="Six-hairpin glycosidases"/>
    <property type="match status" value="1"/>
</dbReference>
<dbReference type="GO" id="GO:0000272">
    <property type="term" value="P:polysaccharide catabolic process"/>
    <property type="evidence" value="ECO:0007669"/>
    <property type="project" value="UniProtKB-KW"/>
</dbReference>
<protein>
    <submittedName>
        <fullName evidence="4">Cellulase</fullName>
    </submittedName>
</protein>
<keyword evidence="1" id="KW-0119">Carbohydrate metabolism</keyword>
<feature type="domain" description="Glycoside hydrolase family 9" evidence="3">
    <location>
        <begin position="16"/>
        <end position="133"/>
    </location>
</feature>
<proteinExistence type="predicted"/>
<name>A0A7X5N3V6_XANPE</name>
<sequence>GPYARAAGHPDTQVRIHPSAASATRPADSVISAPKGWYDAGDYNKYIVNSGISTYTLLAAYEQYPALFKAQALTIPDDAPGVPGILQETWWNLEWMLAMQDPADGGVYHKLTDKQFDGLVMPAQATQQRYVVMKATAA</sequence>
<accession>A0A7X5N3V6</accession>
<dbReference type="Proteomes" id="UP000471082">
    <property type="component" value="Unassembled WGS sequence"/>
</dbReference>
<dbReference type="AlphaFoldDB" id="A0A7X5N3V6"/>
<feature type="non-terminal residue" evidence="4">
    <location>
        <position position="1"/>
    </location>
</feature>
<evidence type="ECO:0000259" key="3">
    <source>
        <dbReference type="Pfam" id="PF00759"/>
    </source>
</evidence>
<dbReference type="InterPro" id="IPR001701">
    <property type="entry name" value="Glyco_hydro_9"/>
</dbReference>
<dbReference type="Gene3D" id="1.50.10.10">
    <property type="match status" value="1"/>
</dbReference>
<evidence type="ECO:0000256" key="1">
    <source>
        <dbReference type="ARBA" id="ARBA00023277"/>
    </source>
</evidence>
<comment type="caution">
    <text evidence="4">The sequence shown here is derived from an EMBL/GenBank/DDBJ whole genome shotgun (WGS) entry which is preliminary data.</text>
</comment>
<gene>
    <name evidence="4" type="ORF">G3W61_28260</name>
</gene>
<keyword evidence="2" id="KW-0624">Polysaccharide degradation</keyword>
<dbReference type="InterPro" id="IPR012341">
    <property type="entry name" value="6hp_glycosidase-like_sf"/>
</dbReference>
<evidence type="ECO:0000313" key="5">
    <source>
        <dbReference type="Proteomes" id="UP000471082"/>
    </source>
</evidence>
<organism evidence="4 5">
    <name type="scientific">Xanthomonas perforans</name>
    <dbReference type="NCBI Taxonomy" id="442694"/>
    <lineage>
        <taxon>Bacteria</taxon>
        <taxon>Pseudomonadati</taxon>
        <taxon>Pseudomonadota</taxon>
        <taxon>Gammaproteobacteria</taxon>
        <taxon>Lysobacterales</taxon>
        <taxon>Lysobacteraceae</taxon>
        <taxon>Xanthomonas</taxon>
    </lineage>
</organism>
<evidence type="ECO:0000313" key="4">
    <source>
        <dbReference type="EMBL" id="NEL80129.1"/>
    </source>
</evidence>